<organism evidence="2 3">
    <name type="scientific">Prorocentrum cordatum</name>
    <dbReference type="NCBI Taxonomy" id="2364126"/>
    <lineage>
        <taxon>Eukaryota</taxon>
        <taxon>Sar</taxon>
        <taxon>Alveolata</taxon>
        <taxon>Dinophyceae</taxon>
        <taxon>Prorocentrales</taxon>
        <taxon>Prorocentraceae</taxon>
        <taxon>Prorocentrum</taxon>
    </lineage>
</organism>
<evidence type="ECO:0000313" key="3">
    <source>
        <dbReference type="Proteomes" id="UP001189429"/>
    </source>
</evidence>
<comment type="caution">
    <text evidence="2">The sequence shown here is derived from an EMBL/GenBank/DDBJ whole genome shotgun (WGS) entry which is preliminary data.</text>
</comment>
<dbReference type="EMBL" id="CAUYUJ010016558">
    <property type="protein sequence ID" value="CAK0866641.1"/>
    <property type="molecule type" value="Genomic_DNA"/>
</dbReference>
<feature type="signal peptide" evidence="1">
    <location>
        <begin position="1"/>
        <end position="24"/>
    </location>
</feature>
<evidence type="ECO:0000256" key="1">
    <source>
        <dbReference type="SAM" id="SignalP"/>
    </source>
</evidence>
<feature type="chain" id="PRO_5045667171" evidence="1">
    <location>
        <begin position="25"/>
        <end position="578"/>
    </location>
</feature>
<sequence>MQSWINFAGVLGVALAFGSHEAYASSVLGGRKNSLRGEIDATAFRAEIHNAMAETLGCGRLVDEAQLSEIERVLSPMWEASPKNTNGRIERGQLRYLAYRYFMRRFSVMIRGFEPSRPLNASEWGAADILSQQVPAFVESTMESHRVAMHGFDLRDAVHLVATLEQLIWDSETTLLEQVYHRQMRPVHDQITRNGLSKILQEYAMKWILGEQITPAVTPGLLNNPKVLEGAFPMWPTIVAFLEGQIRALDFKRQRLPTRKGASGLAQQYSFHDAHEIVGGITQNFASFWESECTEMKDQLIAMDTHGTGRVPLSKFYGTGLDADWRFAESESYLRELGALDETSTWQGKQVIIPNYIQAASNCIVSTPHYLVCCASTCEALLGELEAGVGRPVGTSEEILQLVRGMASPAALDGDEPPRLMGTLAAQLDQIASAHGGKVPLHGRLFAQWLHYAFPRDCPFPHRAGTASARTPAQFGQGYLATREEMTSQAQAENASEASQMSSLLDREELPWMSQWSDEEELIADYRLHLRAPWEGGRAAGLVGAAMLVAAGLYGAMSVATTSKAGSVLPYHQKAHFV</sequence>
<gene>
    <name evidence="2" type="ORF">PCOR1329_LOCUS53771</name>
</gene>
<keyword evidence="1" id="KW-0732">Signal</keyword>
<dbReference type="Proteomes" id="UP001189429">
    <property type="component" value="Unassembled WGS sequence"/>
</dbReference>
<protein>
    <submittedName>
        <fullName evidence="2">Uncharacterized protein</fullName>
    </submittedName>
</protein>
<accession>A0ABN9V3K7</accession>
<proteinExistence type="predicted"/>
<name>A0ABN9V3K7_9DINO</name>
<keyword evidence="3" id="KW-1185">Reference proteome</keyword>
<evidence type="ECO:0000313" key="2">
    <source>
        <dbReference type="EMBL" id="CAK0866641.1"/>
    </source>
</evidence>
<reference evidence="2" key="1">
    <citation type="submission" date="2023-10" db="EMBL/GenBank/DDBJ databases">
        <authorList>
            <person name="Chen Y."/>
            <person name="Shah S."/>
            <person name="Dougan E. K."/>
            <person name="Thang M."/>
            <person name="Chan C."/>
        </authorList>
    </citation>
    <scope>NUCLEOTIDE SEQUENCE [LARGE SCALE GENOMIC DNA]</scope>
</reference>